<feature type="DNA-binding region" description="H-T-H motif" evidence="4">
    <location>
        <begin position="30"/>
        <end position="49"/>
    </location>
</feature>
<accession>A0ABR9HH12</accession>
<dbReference type="Pfam" id="PF17940">
    <property type="entry name" value="TetR_C_31"/>
    <property type="match status" value="1"/>
</dbReference>
<evidence type="ECO:0000256" key="2">
    <source>
        <dbReference type="ARBA" id="ARBA00023125"/>
    </source>
</evidence>
<keyword evidence="3" id="KW-0804">Transcription</keyword>
<dbReference type="SUPFAM" id="SSF46689">
    <property type="entry name" value="Homeodomain-like"/>
    <property type="match status" value="1"/>
</dbReference>
<dbReference type="Pfam" id="PF00440">
    <property type="entry name" value="TetR_N"/>
    <property type="match status" value="1"/>
</dbReference>
<gene>
    <name evidence="6" type="ORF">H4W79_002528</name>
</gene>
<dbReference type="InterPro" id="IPR050109">
    <property type="entry name" value="HTH-type_TetR-like_transc_reg"/>
</dbReference>
<evidence type="ECO:0000256" key="4">
    <source>
        <dbReference type="PROSITE-ProRule" id="PRU00335"/>
    </source>
</evidence>
<dbReference type="SUPFAM" id="SSF48498">
    <property type="entry name" value="Tetracyclin repressor-like, C-terminal domain"/>
    <property type="match status" value="1"/>
</dbReference>
<keyword evidence="1" id="KW-0805">Transcription regulation</keyword>
<dbReference type="Gene3D" id="1.10.357.10">
    <property type="entry name" value="Tetracycline Repressor, domain 2"/>
    <property type="match status" value="1"/>
</dbReference>
<evidence type="ECO:0000256" key="3">
    <source>
        <dbReference type="ARBA" id="ARBA00023163"/>
    </source>
</evidence>
<dbReference type="PRINTS" id="PR00455">
    <property type="entry name" value="HTHTETR"/>
</dbReference>
<dbReference type="EMBL" id="JADBDY010000001">
    <property type="protein sequence ID" value="MBE1458314.1"/>
    <property type="molecule type" value="Genomic_DNA"/>
</dbReference>
<dbReference type="PANTHER" id="PTHR30055:SF234">
    <property type="entry name" value="HTH-TYPE TRANSCRIPTIONAL REGULATOR BETI"/>
    <property type="match status" value="1"/>
</dbReference>
<dbReference type="InterPro" id="IPR001647">
    <property type="entry name" value="HTH_TetR"/>
</dbReference>
<sequence length="192" mass="20356">MTTERSRQVRERLLGAAAELIGERGWSAVSTRVLAERAGVGPGLVHYHYPSLNALLNEAALGVLAEVADQTAVHLRGTAPQEGLDLALGALDAYPGDDPTSALFIEAYLAAGRDEELRRGITDVLERFRAALADWLRAGGVPDPEATARVLASAVDGIMLHRALDPDLTAGAVAPVLRRILQPVPVATEGER</sequence>
<organism evidence="6 7">
    <name type="scientific">Nocardiopsis terrae</name>
    <dbReference type="NCBI Taxonomy" id="372655"/>
    <lineage>
        <taxon>Bacteria</taxon>
        <taxon>Bacillati</taxon>
        <taxon>Actinomycetota</taxon>
        <taxon>Actinomycetes</taxon>
        <taxon>Streptosporangiales</taxon>
        <taxon>Nocardiopsidaceae</taxon>
        <taxon>Nocardiopsis</taxon>
    </lineage>
</organism>
<name>A0ABR9HH12_9ACTN</name>
<evidence type="ECO:0000313" key="6">
    <source>
        <dbReference type="EMBL" id="MBE1458314.1"/>
    </source>
</evidence>
<protein>
    <submittedName>
        <fullName evidence="6">AcrR family transcriptional regulator</fullName>
    </submittedName>
</protein>
<dbReference type="InterPro" id="IPR009057">
    <property type="entry name" value="Homeodomain-like_sf"/>
</dbReference>
<dbReference type="Proteomes" id="UP000598217">
    <property type="component" value="Unassembled WGS sequence"/>
</dbReference>
<proteinExistence type="predicted"/>
<evidence type="ECO:0000259" key="5">
    <source>
        <dbReference type="PROSITE" id="PS50977"/>
    </source>
</evidence>
<dbReference type="RefSeq" id="WP_191269947.1">
    <property type="nucleotide sequence ID" value="NZ_BMXJ01000003.1"/>
</dbReference>
<dbReference type="PANTHER" id="PTHR30055">
    <property type="entry name" value="HTH-TYPE TRANSCRIPTIONAL REGULATOR RUTR"/>
    <property type="match status" value="1"/>
</dbReference>
<keyword evidence="7" id="KW-1185">Reference proteome</keyword>
<dbReference type="PROSITE" id="PS50977">
    <property type="entry name" value="HTH_TETR_2"/>
    <property type="match status" value="1"/>
</dbReference>
<evidence type="ECO:0000256" key="1">
    <source>
        <dbReference type="ARBA" id="ARBA00023015"/>
    </source>
</evidence>
<reference evidence="6 7" key="1">
    <citation type="submission" date="2020-10" db="EMBL/GenBank/DDBJ databases">
        <title>Sequencing the genomes of 1000 actinobacteria strains.</title>
        <authorList>
            <person name="Klenk H.-P."/>
        </authorList>
    </citation>
    <scope>NUCLEOTIDE SEQUENCE [LARGE SCALE GENOMIC DNA]</scope>
    <source>
        <strain evidence="6 7">DSM 45157</strain>
    </source>
</reference>
<evidence type="ECO:0000313" key="7">
    <source>
        <dbReference type="Proteomes" id="UP000598217"/>
    </source>
</evidence>
<comment type="caution">
    <text evidence="6">The sequence shown here is derived from an EMBL/GenBank/DDBJ whole genome shotgun (WGS) entry which is preliminary data.</text>
</comment>
<dbReference type="InterPro" id="IPR041583">
    <property type="entry name" value="TetR_C_31"/>
</dbReference>
<feature type="domain" description="HTH tetR-type" evidence="5">
    <location>
        <begin position="7"/>
        <end position="67"/>
    </location>
</feature>
<dbReference type="InterPro" id="IPR036271">
    <property type="entry name" value="Tet_transcr_reg_TetR-rel_C_sf"/>
</dbReference>
<keyword evidence="2 4" id="KW-0238">DNA-binding</keyword>